<evidence type="ECO:0000313" key="1">
    <source>
        <dbReference type="EMBL" id="KAK4729816.1"/>
    </source>
</evidence>
<dbReference type="AlphaFoldDB" id="A0AAV9LVT7"/>
<reference evidence="1 2" key="1">
    <citation type="submission" date="2023-10" db="EMBL/GenBank/DDBJ databases">
        <title>Genome-Wide Identification Analysis in wild type Solanum Pinnatisectum Reveals Some Genes Defensing Phytophthora Infestans.</title>
        <authorList>
            <person name="Sun C."/>
        </authorList>
    </citation>
    <scope>NUCLEOTIDE SEQUENCE [LARGE SCALE GENOMIC DNA]</scope>
    <source>
        <strain evidence="1">LQN</strain>
        <tissue evidence="1">Leaf</tissue>
    </source>
</reference>
<name>A0AAV9LVT7_9SOLN</name>
<organism evidence="1 2">
    <name type="scientific">Solanum pinnatisectum</name>
    <name type="common">tansyleaf nightshade</name>
    <dbReference type="NCBI Taxonomy" id="50273"/>
    <lineage>
        <taxon>Eukaryota</taxon>
        <taxon>Viridiplantae</taxon>
        <taxon>Streptophyta</taxon>
        <taxon>Embryophyta</taxon>
        <taxon>Tracheophyta</taxon>
        <taxon>Spermatophyta</taxon>
        <taxon>Magnoliopsida</taxon>
        <taxon>eudicotyledons</taxon>
        <taxon>Gunneridae</taxon>
        <taxon>Pentapetalae</taxon>
        <taxon>asterids</taxon>
        <taxon>lamiids</taxon>
        <taxon>Solanales</taxon>
        <taxon>Solanaceae</taxon>
        <taxon>Solanoideae</taxon>
        <taxon>Solaneae</taxon>
        <taxon>Solanum</taxon>
    </lineage>
</organism>
<comment type="caution">
    <text evidence="1">The sequence shown here is derived from an EMBL/GenBank/DDBJ whole genome shotgun (WGS) entry which is preliminary data.</text>
</comment>
<sequence length="97" mass="10875">MKSGKLETINNPDDVDFKTVEHETISNSHCIGSKTDGHEVPQPIFAFDIPQNTVPKVSEEAHEHTFVDLMNVTTHSQFELDDHFMLSINSIKSNIAP</sequence>
<accession>A0AAV9LVT7</accession>
<dbReference type="EMBL" id="JAWPEI010000004">
    <property type="protein sequence ID" value="KAK4729816.1"/>
    <property type="molecule type" value="Genomic_DNA"/>
</dbReference>
<evidence type="ECO:0000313" key="2">
    <source>
        <dbReference type="Proteomes" id="UP001311915"/>
    </source>
</evidence>
<gene>
    <name evidence="1" type="ORF">R3W88_022804</name>
</gene>
<keyword evidence="2" id="KW-1185">Reference proteome</keyword>
<protein>
    <submittedName>
        <fullName evidence="1">Uncharacterized protein</fullName>
    </submittedName>
</protein>
<proteinExistence type="predicted"/>
<dbReference type="Proteomes" id="UP001311915">
    <property type="component" value="Unassembled WGS sequence"/>
</dbReference>